<feature type="compositionally biased region" description="Basic and acidic residues" evidence="1">
    <location>
        <begin position="405"/>
        <end position="431"/>
    </location>
</feature>
<feature type="region of interest" description="Disordered" evidence="1">
    <location>
        <begin position="389"/>
        <end position="474"/>
    </location>
</feature>
<dbReference type="SUPFAM" id="SSF48371">
    <property type="entry name" value="ARM repeat"/>
    <property type="match status" value="1"/>
</dbReference>
<feature type="region of interest" description="Disordered" evidence="1">
    <location>
        <begin position="346"/>
        <end position="368"/>
    </location>
</feature>
<sequence>MKLQPMFDDSLEEKAVRFLKSLSTRARYSADAFLDSLASSSDHSLTNFVQSIVVLISSPSRVLKTAAMQILETLFWNSSAKSRLTLVSANLIPQLFTSLNLLSLSFANAFDIHTCLFSIIIHSFWLATPDGRRRLAIEDDNQQQAVCETVLKRVLAPSEHYIRRLCVLRFSIFDGVQSENFLALLARLLQICAFYQPTLAFVLHMPVVLAIPSCLTFFEHDRSIWGFLHHMVDAQQEWNKKGGEVRQMWNQVYRMLRMEGIEDMIEEKLQNDRKEFNGDPLAPIYGLICGNDWDSLSPVSLDGRHTLLLLRLISRTIEDDSKRSEDFAAEFMAVLDPCSVTTHNLPLPSASSSPSPHAPFHSPLPLPHHPHPPTRLCLSLTTHTLPLPSASPHISLDSTPNMAAREGRMRNVDEKGQRRAERNMWKRREMAQRCPETMGRQRGSERPKRTWRRADETTEQRHSRPRDLPRRLHNHRDSDWTHLTSLPSITPCIGAVWSLRGHLATQPSLSSRQLTRQQTMRGQSRVKEKGADEEFPCSPDSSAFLNWDENKPGSVDEMAVIYRSLAATVKSQHALDDSLEAKAVKLLYCIAPRSEESADAFLSNFASSSDYSLTDFITSIIVLVSSSSQIMIAAAMEMLNNILPNCSTLNTLALVKADVIPQLIITLNSQSLSFAEAVDIHTGLMSTISTFL</sequence>
<evidence type="ECO:0000256" key="1">
    <source>
        <dbReference type="SAM" id="MobiDB-lite"/>
    </source>
</evidence>
<dbReference type="InterPro" id="IPR016024">
    <property type="entry name" value="ARM-type_fold"/>
</dbReference>
<evidence type="ECO:0000313" key="2">
    <source>
        <dbReference type="EMBL" id="KAK2944065.1"/>
    </source>
</evidence>
<organism evidence="2 3">
    <name type="scientific">Blattamonas nauphoetae</name>
    <dbReference type="NCBI Taxonomy" id="2049346"/>
    <lineage>
        <taxon>Eukaryota</taxon>
        <taxon>Metamonada</taxon>
        <taxon>Preaxostyla</taxon>
        <taxon>Oxymonadida</taxon>
        <taxon>Blattamonas</taxon>
    </lineage>
</organism>
<feature type="compositionally biased region" description="Polar residues" evidence="1">
    <location>
        <begin position="508"/>
        <end position="522"/>
    </location>
</feature>
<dbReference type="Proteomes" id="UP001281761">
    <property type="component" value="Unassembled WGS sequence"/>
</dbReference>
<dbReference type="EMBL" id="JARBJD010000316">
    <property type="protein sequence ID" value="KAK2944065.1"/>
    <property type="molecule type" value="Genomic_DNA"/>
</dbReference>
<gene>
    <name evidence="2" type="ORF">BLNAU_21014</name>
</gene>
<feature type="region of interest" description="Disordered" evidence="1">
    <location>
        <begin position="508"/>
        <end position="537"/>
    </location>
</feature>
<comment type="caution">
    <text evidence="2">The sequence shown here is derived from an EMBL/GenBank/DDBJ whole genome shotgun (WGS) entry which is preliminary data.</text>
</comment>
<feature type="compositionally biased region" description="Basic and acidic residues" evidence="1">
    <location>
        <begin position="442"/>
        <end position="474"/>
    </location>
</feature>
<protein>
    <submittedName>
        <fullName evidence="2">Uncharacterized protein</fullName>
    </submittedName>
</protein>
<keyword evidence="3" id="KW-1185">Reference proteome</keyword>
<feature type="compositionally biased region" description="Low complexity" evidence="1">
    <location>
        <begin position="346"/>
        <end position="361"/>
    </location>
</feature>
<evidence type="ECO:0000313" key="3">
    <source>
        <dbReference type="Proteomes" id="UP001281761"/>
    </source>
</evidence>
<proteinExistence type="predicted"/>
<accession>A0ABQ9X190</accession>
<reference evidence="2 3" key="1">
    <citation type="journal article" date="2022" name="bioRxiv">
        <title>Genomics of Preaxostyla Flagellates Illuminates Evolutionary Transitions and the Path Towards Mitochondrial Loss.</title>
        <authorList>
            <person name="Novak L.V.F."/>
            <person name="Treitli S.C."/>
            <person name="Pyrih J."/>
            <person name="Halakuc P."/>
            <person name="Pipaliya S.V."/>
            <person name="Vacek V."/>
            <person name="Brzon O."/>
            <person name="Soukal P."/>
            <person name="Eme L."/>
            <person name="Dacks J.B."/>
            <person name="Karnkowska A."/>
            <person name="Elias M."/>
            <person name="Hampl V."/>
        </authorList>
    </citation>
    <scope>NUCLEOTIDE SEQUENCE [LARGE SCALE GENOMIC DNA]</scope>
    <source>
        <strain evidence="2">NAU3</strain>
        <tissue evidence="2">Gut</tissue>
    </source>
</reference>
<name>A0ABQ9X190_9EUKA</name>